<proteinExistence type="inferred from homology"/>
<gene>
    <name evidence="13" type="ORF">g.28861</name>
</gene>
<comment type="catalytic activity">
    <reaction evidence="9 11">
        <text>uridine(44) in tRNA(Ser) + S-adenosyl-L-methionine = 2'-O-methyluridine(44) in tRNA(Ser) + S-adenosyl-L-homocysteine + H(+)</text>
        <dbReference type="Rhea" id="RHEA:43100"/>
        <dbReference type="Rhea" id="RHEA-COMP:10339"/>
        <dbReference type="Rhea" id="RHEA-COMP:10340"/>
        <dbReference type="ChEBI" id="CHEBI:15378"/>
        <dbReference type="ChEBI" id="CHEBI:57856"/>
        <dbReference type="ChEBI" id="CHEBI:59789"/>
        <dbReference type="ChEBI" id="CHEBI:65315"/>
        <dbReference type="ChEBI" id="CHEBI:74478"/>
        <dbReference type="EC" id="2.1.1.211"/>
    </reaction>
</comment>
<evidence type="ECO:0000256" key="10">
    <source>
        <dbReference type="PROSITE-ProRule" id="PRU00723"/>
    </source>
</evidence>
<dbReference type="PROSITE" id="PS50103">
    <property type="entry name" value="ZF_C3H1"/>
    <property type="match status" value="1"/>
</dbReference>
<dbReference type="Pfam" id="PF07757">
    <property type="entry name" value="AdoMet_MTase"/>
    <property type="match status" value="1"/>
</dbReference>
<sequence length="582" mass="67338">MQYSETKMEGNPGEEWTLKRSYDVNTSPKQFWAAIDIYVERSHIVNRRLIGCQILGKVFIENEQLMQTVTNSLLTHKNEDFQELIERMESASKGNSHTLGIAIVKKVLAKLNNSHHTIEIVLKDYTKNFVSFFSKQANTGVVPHFPYAFSYGEGRFCLWVGKGFQDSYPSYQWIMTKLVPKLIKWMEGAENQSDNQVATSLRLVSVSDYCVLYNKLKTTYGKQLVEMWPENTDPFKFVYEDIGIATYLLLLWKDRPKQRFIDLGCGNGLLVHILNCEGHIGIGYDLRARKIWSLYPPSTQLEVRTIIPSSDTVFPDTDWLLGNHSDELTVWIPVMAARSSYTCGFFLLPCCPFEFDGKKYCRTNTSVSQYHDFLGYVRNVSNECGFLIDQDKLRIPSTKRVCFVGEKRTYTEIEYKDNLDKLQKYIESKCLSREDEVDEKEHWCPQFKARGEERVRNCTQISSDVREKIVNLVAEQLLAKRRMLTESQDFGGCLEISELAKIIPSDTLKQLKKECGGLQTLLKNHHYIFRIQGGKVEFRIPCEKVKSETSVWKTKPCWFYHNHPNSCPLSDEKCSFIHDSNI</sequence>
<dbReference type="GO" id="GO:0030488">
    <property type="term" value="P:tRNA methylation"/>
    <property type="evidence" value="ECO:0007669"/>
    <property type="project" value="UniProtKB-UniRule"/>
</dbReference>
<keyword evidence="10" id="KW-0862">Zinc</keyword>
<feature type="zinc finger region" description="C3H1-type" evidence="10">
    <location>
        <begin position="552"/>
        <end position="581"/>
    </location>
</feature>
<evidence type="ECO:0000256" key="9">
    <source>
        <dbReference type="ARBA" id="ARBA00047957"/>
    </source>
</evidence>
<comment type="function">
    <text evidence="11">Adenosyl-L-methionine (AdoMet)-dependent tRNA (uracil-O(2)-)-methyltransferase.</text>
</comment>
<evidence type="ECO:0000256" key="8">
    <source>
        <dbReference type="ARBA" id="ARBA00022694"/>
    </source>
</evidence>
<dbReference type="EMBL" id="GECZ01002418">
    <property type="protein sequence ID" value="JAS67351.1"/>
    <property type="molecule type" value="Transcribed_RNA"/>
</dbReference>
<protein>
    <recommendedName>
        <fullName evidence="11">tRNA (uracil-O(2)-)-methyltransferase</fullName>
        <ecNumber evidence="11">2.1.1.211</ecNumber>
    </recommendedName>
</protein>
<keyword evidence="7 11" id="KW-0949">S-adenosyl-L-methionine</keyword>
<evidence type="ECO:0000256" key="6">
    <source>
        <dbReference type="ARBA" id="ARBA00022679"/>
    </source>
</evidence>
<dbReference type="PANTHER" id="PTHR21210:SF0">
    <property type="entry name" value="TRNA (URACIL-O(2)-)-METHYLTRANSFERASE-RELATED"/>
    <property type="match status" value="1"/>
</dbReference>
<comment type="similarity">
    <text evidence="3 11">Belongs to the TRM44 family.</text>
</comment>
<evidence type="ECO:0000259" key="12">
    <source>
        <dbReference type="PROSITE" id="PS50103"/>
    </source>
</evidence>
<dbReference type="AlphaFoldDB" id="A0A1B6GY60"/>
<dbReference type="InterPro" id="IPR029063">
    <property type="entry name" value="SAM-dependent_MTases_sf"/>
</dbReference>
<dbReference type="InterPro" id="IPR000571">
    <property type="entry name" value="Znf_CCCH"/>
</dbReference>
<dbReference type="GO" id="GO:0141101">
    <property type="term" value="F:tRNA(Ser) (uridine(44)-2'-O-)-methyltransferase activity"/>
    <property type="evidence" value="ECO:0007669"/>
    <property type="project" value="UniProtKB-EC"/>
</dbReference>
<dbReference type="EC" id="2.1.1.211" evidence="11"/>
<keyword evidence="10" id="KW-0479">Metal-binding</keyword>
<organism evidence="13">
    <name type="scientific">Cuerna arida</name>
    <dbReference type="NCBI Taxonomy" id="1464854"/>
    <lineage>
        <taxon>Eukaryota</taxon>
        <taxon>Metazoa</taxon>
        <taxon>Ecdysozoa</taxon>
        <taxon>Arthropoda</taxon>
        <taxon>Hexapoda</taxon>
        <taxon>Insecta</taxon>
        <taxon>Pterygota</taxon>
        <taxon>Neoptera</taxon>
        <taxon>Paraneoptera</taxon>
        <taxon>Hemiptera</taxon>
        <taxon>Auchenorrhyncha</taxon>
        <taxon>Membracoidea</taxon>
        <taxon>Cicadellidae</taxon>
        <taxon>Cicadellinae</taxon>
        <taxon>Proconiini</taxon>
        <taxon>Cuerna</taxon>
    </lineage>
</organism>
<keyword evidence="5 11" id="KW-0489">Methyltransferase</keyword>
<comment type="function">
    <text evidence="1">Probable adenosyl-L-methionine (AdoMet)-dependent tRNA (uracil-O(2)-)-methyltransferase.</text>
</comment>
<feature type="domain" description="C3H1-type" evidence="12">
    <location>
        <begin position="552"/>
        <end position="581"/>
    </location>
</feature>
<keyword evidence="6 11" id="KW-0808">Transferase</keyword>
<dbReference type="GO" id="GO:0005737">
    <property type="term" value="C:cytoplasm"/>
    <property type="evidence" value="ECO:0007669"/>
    <property type="project" value="UniProtKB-SubCell"/>
</dbReference>
<keyword evidence="10" id="KW-0863">Zinc-finger</keyword>
<name>A0A1B6GY60_9HEMI</name>
<evidence type="ECO:0000256" key="3">
    <source>
        <dbReference type="ARBA" id="ARBA00009056"/>
    </source>
</evidence>
<keyword evidence="4 11" id="KW-0963">Cytoplasm</keyword>
<dbReference type="InterPro" id="IPR011671">
    <property type="entry name" value="tRNA_uracil_MeTrfase"/>
</dbReference>
<evidence type="ECO:0000256" key="7">
    <source>
        <dbReference type="ARBA" id="ARBA00022691"/>
    </source>
</evidence>
<dbReference type="SUPFAM" id="SSF53335">
    <property type="entry name" value="S-adenosyl-L-methionine-dependent methyltransferases"/>
    <property type="match status" value="1"/>
</dbReference>
<dbReference type="GO" id="GO:0008270">
    <property type="term" value="F:zinc ion binding"/>
    <property type="evidence" value="ECO:0007669"/>
    <property type="project" value="UniProtKB-KW"/>
</dbReference>
<evidence type="ECO:0000256" key="1">
    <source>
        <dbReference type="ARBA" id="ARBA00002778"/>
    </source>
</evidence>
<evidence type="ECO:0000256" key="4">
    <source>
        <dbReference type="ARBA" id="ARBA00022490"/>
    </source>
</evidence>
<evidence type="ECO:0000256" key="5">
    <source>
        <dbReference type="ARBA" id="ARBA00022603"/>
    </source>
</evidence>
<evidence type="ECO:0000313" key="13">
    <source>
        <dbReference type="EMBL" id="JAS67351.1"/>
    </source>
</evidence>
<comment type="subcellular location">
    <subcellularLocation>
        <location evidence="2 11">Cytoplasm</location>
    </subcellularLocation>
</comment>
<accession>A0A1B6GY60</accession>
<reference evidence="13" key="1">
    <citation type="submission" date="2015-11" db="EMBL/GenBank/DDBJ databases">
        <title>De novo transcriptome assembly of four potential Pierce s Disease insect vectors from Arizona vineyards.</title>
        <authorList>
            <person name="Tassone E.E."/>
        </authorList>
    </citation>
    <scope>NUCLEOTIDE SEQUENCE</scope>
</reference>
<dbReference type="PANTHER" id="PTHR21210">
    <property type="entry name" value="TRNA (URACIL-O(2)-)-METHYLTRANSFERASE-RELATED"/>
    <property type="match status" value="1"/>
</dbReference>
<evidence type="ECO:0000256" key="11">
    <source>
        <dbReference type="RuleBase" id="RU368004"/>
    </source>
</evidence>
<keyword evidence="8 11" id="KW-0819">tRNA processing</keyword>
<evidence type="ECO:0000256" key="2">
    <source>
        <dbReference type="ARBA" id="ARBA00004496"/>
    </source>
</evidence>